<dbReference type="EMBL" id="MJGC01000050">
    <property type="protein sequence ID" value="OEJ75430.1"/>
    <property type="molecule type" value="Genomic_DNA"/>
</dbReference>
<protein>
    <submittedName>
        <fullName evidence="3">Histidine kinase</fullName>
    </submittedName>
</protein>
<proteinExistence type="predicted"/>
<dbReference type="GO" id="GO:0016301">
    <property type="term" value="F:kinase activity"/>
    <property type="evidence" value="ECO:0007669"/>
    <property type="project" value="UniProtKB-KW"/>
</dbReference>
<dbReference type="PANTHER" id="PTHR43065:SF42">
    <property type="entry name" value="TWO-COMPONENT SENSOR PPRA"/>
    <property type="match status" value="1"/>
</dbReference>
<dbReference type="InterPro" id="IPR005467">
    <property type="entry name" value="His_kinase_dom"/>
</dbReference>
<evidence type="ECO:0000256" key="1">
    <source>
        <dbReference type="ARBA" id="ARBA00022777"/>
    </source>
</evidence>
<feature type="domain" description="Histidine kinase" evidence="2">
    <location>
        <begin position="189"/>
        <end position="466"/>
    </location>
</feature>
<dbReference type="PANTHER" id="PTHR43065">
    <property type="entry name" value="SENSOR HISTIDINE KINASE"/>
    <property type="match status" value="1"/>
</dbReference>
<dbReference type="Pfam" id="PF02518">
    <property type="entry name" value="HATPase_c"/>
    <property type="match status" value="1"/>
</dbReference>
<dbReference type="InterPro" id="IPR036890">
    <property type="entry name" value="HATPase_C_sf"/>
</dbReference>
<keyword evidence="1 3" id="KW-0808">Transferase</keyword>
<sequence length="466" mass="52643">MPKSFHPKISPPTLFEGNQHEFGVEPTLGDLPLYEFQVEIGCIGTEVARVFEQYPSLPGAILVNDGQFVGMISRRRMLEYLLLPQGLQLFLTQPLEVLYSYARTDILILPETMSIVTATGQALRRSPELIAEPVVVKGNNRTLRLLDIHELHLASWQIRGIDAQVRYERIQAQTIQSEKMANLGRLVDGVAHEILDPISFIWGNLTYVSTYSQSLMELAETYEKYLPELPAEIEQLKEEIDLEFIQQDLPRSLQSIMTGAERLKQLAIGLQNFCHIDEIYPKPADIHASLDSIVLLLKSRLGSDIQIIRNYGKLPSVPCFISQLNQVFMNILTNAVNALLNRAVALKFAVEFQGKDPRDFHYQPSIRIVTEVCSLEPSQPGKPDSRWVRIAIADNGPGLSERAKQEILDSFSVERRAEKETSLALSYWIITSRHGGKFNLRSRNTCDAIDKLETGTEFEIFLPLIG</sequence>
<dbReference type="OrthoDB" id="438708at2"/>
<reference evidence="3" key="1">
    <citation type="submission" date="2016-09" db="EMBL/GenBank/DDBJ databases">
        <title>Draft genome of thermotolerant cyanobacterium Desertifilum sp. strain IPPAS B-1220.</title>
        <authorList>
            <person name="Sinetova M.A."/>
            <person name="Bolakhan K."/>
            <person name="Zayadan B.K."/>
            <person name="Mironov K.S."/>
            <person name="Ustinova V."/>
            <person name="Kupriyanova E.V."/>
            <person name="Sidorov R.A."/>
            <person name="Skrypnik A.N."/>
            <person name="Gogoleva N.E."/>
            <person name="Gogolev Y.V."/>
            <person name="Los D.A."/>
        </authorList>
    </citation>
    <scope>NUCLEOTIDE SEQUENCE [LARGE SCALE GENOMIC DNA]</scope>
    <source>
        <strain evidence="3">IPPAS B-1220</strain>
    </source>
</reference>
<comment type="caution">
    <text evidence="3">The sequence shown here is derived from an EMBL/GenBank/DDBJ whole genome shotgun (WGS) entry which is preliminary data.</text>
</comment>
<organism evidence="3">
    <name type="scientific">Desertifilum tharense IPPAS B-1220</name>
    <dbReference type="NCBI Taxonomy" id="1781255"/>
    <lineage>
        <taxon>Bacteria</taxon>
        <taxon>Bacillati</taxon>
        <taxon>Cyanobacteriota</taxon>
        <taxon>Cyanophyceae</taxon>
        <taxon>Desertifilales</taxon>
        <taxon>Desertifilaceae</taxon>
        <taxon>Desertifilum</taxon>
    </lineage>
</organism>
<keyword evidence="1 3" id="KW-0418">Kinase</keyword>
<dbReference type="SMART" id="SM00387">
    <property type="entry name" value="HATPase_c"/>
    <property type="match status" value="1"/>
</dbReference>
<evidence type="ECO:0000313" key="3">
    <source>
        <dbReference type="EMBL" id="OEJ75430.1"/>
    </source>
</evidence>
<dbReference type="InterPro" id="IPR003594">
    <property type="entry name" value="HATPase_dom"/>
</dbReference>
<accession>A0A1E5QLB4</accession>
<name>A0A1E5QLB4_9CYAN</name>
<dbReference type="STRING" id="1781255.BH720_09285"/>
<dbReference type="AlphaFoldDB" id="A0A1E5QLB4"/>
<dbReference type="SUPFAM" id="SSF55874">
    <property type="entry name" value="ATPase domain of HSP90 chaperone/DNA topoisomerase II/histidine kinase"/>
    <property type="match status" value="1"/>
</dbReference>
<dbReference type="Gene3D" id="1.10.287.130">
    <property type="match status" value="1"/>
</dbReference>
<gene>
    <name evidence="3" type="ORF">BH720_09285</name>
</gene>
<evidence type="ECO:0000259" key="2">
    <source>
        <dbReference type="PROSITE" id="PS50109"/>
    </source>
</evidence>
<dbReference type="Gene3D" id="3.30.565.10">
    <property type="entry name" value="Histidine kinase-like ATPase, C-terminal domain"/>
    <property type="match status" value="1"/>
</dbReference>
<dbReference type="PROSITE" id="PS50109">
    <property type="entry name" value="HIS_KIN"/>
    <property type="match status" value="1"/>
</dbReference>
<dbReference type="RefSeq" id="WP_069966910.1">
    <property type="nucleotide sequence ID" value="NZ_CM124774.1"/>
</dbReference>